<feature type="region of interest" description="Disordered" evidence="1">
    <location>
        <begin position="1"/>
        <end position="101"/>
    </location>
</feature>
<keyword evidence="3" id="KW-1185">Reference proteome</keyword>
<gene>
    <name evidence="2" type="ORF">GGQ88_003962</name>
</gene>
<reference evidence="2 3" key="1">
    <citation type="submission" date="2020-08" db="EMBL/GenBank/DDBJ databases">
        <title>Genomic Encyclopedia of Type Strains, Phase IV (KMG-IV): sequencing the most valuable type-strain genomes for metagenomic binning, comparative biology and taxonomic classification.</title>
        <authorList>
            <person name="Goeker M."/>
        </authorList>
    </citation>
    <scope>NUCLEOTIDE SEQUENCE [LARGE SCALE GENOMIC DNA]</scope>
    <source>
        <strain evidence="2 3">DSM 14552</strain>
    </source>
</reference>
<accession>A0A7W5ZZ08</accession>
<comment type="caution">
    <text evidence="2">The sequence shown here is derived from an EMBL/GenBank/DDBJ whole genome shotgun (WGS) entry which is preliminary data.</text>
</comment>
<evidence type="ECO:0000313" key="2">
    <source>
        <dbReference type="EMBL" id="MBB3862660.1"/>
    </source>
</evidence>
<organism evidence="2 3">
    <name type="scientific">Novosphingobium hassiacum</name>
    <dbReference type="NCBI Taxonomy" id="173676"/>
    <lineage>
        <taxon>Bacteria</taxon>
        <taxon>Pseudomonadati</taxon>
        <taxon>Pseudomonadota</taxon>
        <taxon>Alphaproteobacteria</taxon>
        <taxon>Sphingomonadales</taxon>
        <taxon>Sphingomonadaceae</taxon>
        <taxon>Novosphingobium</taxon>
    </lineage>
</organism>
<sequence length="101" mass="10394">METYADRLHDEIEGELTLPQFAPVSRPGIAGQGDVRARGPSSGSGSGSVGAAPGSSGISEEVRAAQTRGRGRIDQSRGNLDAVTRGAKGASEEAADEVKEW</sequence>
<dbReference type="Proteomes" id="UP000562395">
    <property type="component" value="Unassembled WGS sequence"/>
</dbReference>
<evidence type="ECO:0000313" key="3">
    <source>
        <dbReference type="Proteomes" id="UP000562395"/>
    </source>
</evidence>
<dbReference type="AlphaFoldDB" id="A0A7W5ZZ08"/>
<protein>
    <submittedName>
        <fullName evidence="2">Conjugal transfer mating pair stabilization protein TraG</fullName>
    </submittedName>
</protein>
<proteinExistence type="predicted"/>
<feature type="compositionally biased region" description="Basic and acidic residues" evidence="1">
    <location>
        <begin position="1"/>
        <end position="11"/>
    </location>
</feature>
<name>A0A7W5ZZ08_9SPHN</name>
<evidence type="ECO:0000256" key="1">
    <source>
        <dbReference type="SAM" id="MobiDB-lite"/>
    </source>
</evidence>
<dbReference type="EMBL" id="JACICY010000019">
    <property type="protein sequence ID" value="MBB3862660.1"/>
    <property type="molecule type" value="Genomic_DNA"/>
</dbReference>
<dbReference type="RefSeq" id="WP_183615123.1">
    <property type="nucleotide sequence ID" value="NZ_JACICY010000019.1"/>
</dbReference>